<dbReference type="EMBL" id="JAZGQO010000007">
    <property type="protein sequence ID" value="KAK6182207.1"/>
    <property type="molecule type" value="Genomic_DNA"/>
</dbReference>
<dbReference type="PANTHER" id="PTHR20956">
    <property type="entry name" value="HEH2P"/>
    <property type="match status" value="1"/>
</dbReference>
<dbReference type="SUPFAM" id="SSF57903">
    <property type="entry name" value="FYVE/PHD zinc finger"/>
    <property type="match status" value="1"/>
</dbReference>
<dbReference type="PANTHER" id="PTHR20956:SF12">
    <property type="entry name" value="FLYWCH-TYPE DOMAIN-CONTAINING PROTEIN"/>
    <property type="match status" value="1"/>
</dbReference>
<feature type="domain" description="MULE transposase" evidence="5">
    <location>
        <begin position="307"/>
        <end position="404"/>
    </location>
</feature>
<dbReference type="Pfam" id="PF10551">
    <property type="entry name" value="MULE"/>
    <property type="match status" value="1"/>
</dbReference>
<proteinExistence type="predicted"/>
<dbReference type="AlphaFoldDB" id="A0AAN8JPJ2"/>
<dbReference type="Gene3D" id="2.20.25.240">
    <property type="match status" value="1"/>
</dbReference>
<dbReference type="InterPro" id="IPR018289">
    <property type="entry name" value="MULE_transposase_dom"/>
</dbReference>
<dbReference type="InterPro" id="IPR007588">
    <property type="entry name" value="Znf_FLYWCH"/>
</dbReference>
<evidence type="ECO:0008006" key="8">
    <source>
        <dbReference type="Google" id="ProtNLM"/>
    </source>
</evidence>
<evidence type="ECO:0000313" key="6">
    <source>
        <dbReference type="EMBL" id="KAK6182207.1"/>
    </source>
</evidence>
<evidence type="ECO:0000259" key="5">
    <source>
        <dbReference type="Pfam" id="PF10551"/>
    </source>
</evidence>
<dbReference type="Gene3D" id="3.30.40.10">
    <property type="entry name" value="Zinc/RING finger domain, C3HC4 (zinc finger)"/>
    <property type="match status" value="1"/>
</dbReference>
<evidence type="ECO:0000256" key="3">
    <source>
        <dbReference type="ARBA" id="ARBA00022833"/>
    </source>
</evidence>
<evidence type="ECO:0000256" key="1">
    <source>
        <dbReference type="ARBA" id="ARBA00022723"/>
    </source>
</evidence>
<evidence type="ECO:0000256" key="2">
    <source>
        <dbReference type="ARBA" id="ARBA00022771"/>
    </source>
</evidence>
<dbReference type="InterPro" id="IPR011011">
    <property type="entry name" value="Znf_FYVE_PHD"/>
</dbReference>
<name>A0AAN8JPJ2_PATCE</name>
<dbReference type="Pfam" id="PF04500">
    <property type="entry name" value="FLYWCH"/>
    <property type="match status" value="1"/>
</dbReference>
<dbReference type="GO" id="GO:0008270">
    <property type="term" value="F:zinc ion binding"/>
    <property type="evidence" value="ECO:0007669"/>
    <property type="project" value="UniProtKB-KW"/>
</dbReference>
<keyword evidence="1" id="KW-0479">Metal-binding</keyword>
<gene>
    <name evidence="6" type="ORF">SNE40_009939</name>
</gene>
<accession>A0AAN8JPJ2</accession>
<keyword evidence="3" id="KW-0862">Zinc</keyword>
<dbReference type="Proteomes" id="UP001347796">
    <property type="component" value="Unassembled WGS sequence"/>
</dbReference>
<evidence type="ECO:0000259" key="4">
    <source>
        <dbReference type="Pfam" id="PF04500"/>
    </source>
</evidence>
<keyword evidence="2" id="KW-0863">Zinc-finger</keyword>
<protein>
    <recommendedName>
        <fullName evidence="8">MULE transposase domain-containing protein</fullName>
    </recommendedName>
</protein>
<feature type="domain" description="FLYWCH-type" evidence="4">
    <location>
        <begin position="130"/>
        <end position="190"/>
    </location>
</feature>
<reference evidence="6 7" key="1">
    <citation type="submission" date="2024-01" db="EMBL/GenBank/DDBJ databases">
        <title>The genome of the rayed Mediterranean limpet Patella caerulea (Linnaeus, 1758).</title>
        <authorList>
            <person name="Anh-Thu Weber A."/>
            <person name="Halstead-Nussloch G."/>
        </authorList>
    </citation>
    <scope>NUCLEOTIDE SEQUENCE [LARGE SCALE GENOMIC DNA]</scope>
    <source>
        <strain evidence="6">AATW-2023a</strain>
        <tissue evidence="6">Whole specimen</tissue>
    </source>
</reference>
<dbReference type="InterPro" id="IPR013083">
    <property type="entry name" value="Znf_RING/FYVE/PHD"/>
</dbReference>
<sequence>MKCVYCAKTVRKNQHAISCDVCGNWTHRLCGTNISKEDYLRAQDQTINFMCSISNVPVGNFSLNATIESSLLASSERSTDELQDISNIETPTADISYNENVQERSMEEDVVGNTDDNIPKVGFTKLEKGSQKGKPLLVDGNGYTYVIKGSNSGNVYWRCSKRTDKIKCNASVKENLENRTFEYGKNAHSHPTQPGKLQEVQVRREVKDSALGNMFMSARAIVEEVSKNVLDSDMPPDSRNNPENYIRAANRVRELNRPKHPKDLNFNIVESAIPEGFFQADLTVKGERHILLATERQLQQLSISRQWFIDGTFKIVKRPFYQLMSIHGFVRSGRQVKLVPLFFALMSRRRTIDYIAILKKIEDLLPNPPQLKTAVMDFEAATWKAFGKVFPQVHVRGCLFHFTQAIWRHCQELGLQNKYKVHGGTHNFIKKLMSLPFLPKSHIRDIFHQLQGKTSNDKLIKLMDYMERQWIDHSLFKMSSWSVFNQTIRTNNNIEGWHRRINHKAGEQQLGMYKLIDFLFGEADMLPLQAALLFEGKLRRYFIRTCTNAQEEIYHAWREYENGDLSASMMLRICSRHHGPIE</sequence>
<comment type="caution">
    <text evidence="6">The sequence shown here is derived from an EMBL/GenBank/DDBJ whole genome shotgun (WGS) entry which is preliminary data.</text>
</comment>
<evidence type="ECO:0000313" key="7">
    <source>
        <dbReference type="Proteomes" id="UP001347796"/>
    </source>
</evidence>
<keyword evidence="7" id="KW-1185">Reference proteome</keyword>
<organism evidence="6 7">
    <name type="scientific">Patella caerulea</name>
    <name type="common">Rayed Mediterranean limpet</name>
    <dbReference type="NCBI Taxonomy" id="87958"/>
    <lineage>
        <taxon>Eukaryota</taxon>
        <taxon>Metazoa</taxon>
        <taxon>Spiralia</taxon>
        <taxon>Lophotrochozoa</taxon>
        <taxon>Mollusca</taxon>
        <taxon>Gastropoda</taxon>
        <taxon>Patellogastropoda</taxon>
        <taxon>Patelloidea</taxon>
        <taxon>Patellidae</taxon>
        <taxon>Patella</taxon>
    </lineage>
</organism>